<keyword evidence="1" id="KW-0812">Transmembrane</keyword>
<dbReference type="Pfam" id="PF12679">
    <property type="entry name" value="ABC2_membrane_2"/>
    <property type="match status" value="1"/>
</dbReference>
<evidence type="ECO:0000313" key="3">
    <source>
        <dbReference type="Proteomes" id="UP000275461"/>
    </source>
</evidence>
<dbReference type="PANTHER" id="PTHR43471">
    <property type="entry name" value="ABC TRANSPORTER PERMEASE"/>
    <property type="match status" value="1"/>
</dbReference>
<proteinExistence type="predicted"/>
<protein>
    <submittedName>
        <fullName evidence="2">Cu-processing system permease protein</fullName>
    </submittedName>
</protein>
<gene>
    <name evidence="2" type="ORF">DFR31_1931</name>
</gene>
<feature type="transmembrane region" description="Helical" evidence="1">
    <location>
        <begin position="245"/>
        <end position="270"/>
    </location>
</feature>
<evidence type="ECO:0000256" key="1">
    <source>
        <dbReference type="SAM" id="Phobius"/>
    </source>
</evidence>
<evidence type="ECO:0000313" key="2">
    <source>
        <dbReference type="EMBL" id="RLK48818.1"/>
    </source>
</evidence>
<feature type="transmembrane region" description="Helical" evidence="1">
    <location>
        <begin position="55"/>
        <end position="75"/>
    </location>
</feature>
<dbReference type="GO" id="GO:0140359">
    <property type="term" value="F:ABC-type transporter activity"/>
    <property type="evidence" value="ECO:0007669"/>
    <property type="project" value="InterPro"/>
</dbReference>
<reference evidence="2 3" key="1">
    <citation type="submission" date="2018-10" db="EMBL/GenBank/DDBJ databases">
        <title>Genomic Encyclopedia of Type Strains, Phase IV (KMG-IV): sequencing the most valuable type-strain genomes for metagenomic binning, comparative biology and taxonomic classification.</title>
        <authorList>
            <person name="Goeker M."/>
        </authorList>
    </citation>
    <scope>NUCLEOTIDE SEQUENCE [LARGE SCALE GENOMIC DNA]</scope>
    <source>
        <strain evidence="2 3">DSM 12769</strain>
    </source>
</reference>
<dbReference type="RefSeq" id="WP_121442450.1">
    <property type="nucleotide sequence ID" value="NZ_RCDA01000002.1"/>
</dbReference>
<keyword evidence="1" id="KW-0472">Membrane</keyword>
<name>A0A498C8B4_9GAMM</name>
<dbReference type="GO" id="GO:0005886">
    <property type="term" value="C:plasma membrane"/>
    <property type="evidence" value="ECO:0007669"/>
    <property type="project" value="UniProtKB-SubCell"/>
</dbReference>
<dbReference type="PANTHER" id="PTHR43471:SF1">
    <property type="entry name" value="ABC TRANSPORTER PERMEASE PROTEIN NOSY-RELATED"/>
    <property type="match status" value="1"/>
</dbReference>
<comment type="caution">
    <text evidence="2">The sequence shown here is derived from an EMBL/GenBank/DDBJ whole genome shotgun (WGS) entry which is preliminary data.</text>
</comment>
<feature type="transmembrane region" description="Helical" evidence="1">
    <location>
        <begin position="105"/>
        <end position="127"/>
    </location>
</feature>
<dbReference type="EMBL" id="RCDA01000002">
    <property type="protein sequence ID" value="RLK48818.1"/>
    <property type="molecule type" value="Genomic_DNA"/>
</dbReference>
<feature type="transmembrane region" description="Helical" evidence="1">
    <location>
        <begin position="20"/>
        <end position="43"/>
    </location>
</feature>
<dbReference type="Proteomes" id="UP000275461">
    <property type="component" value="Unassembled WGS sequence"/>
</dbReference>
<feature type="transmembrane region" description="Helical" evidence="1">
    <location>
        <begin position="176"/>
        <end position="198"/>
    </location>
</feature>
<accession>A0A498C8B4</accession>
<keyword evidence="1" id="KW-1133">Transmembrane helix</keyword>
<organism evidence="2 3">
    <name type="scientific">Alkalispirillum mobile</name>
    <dbReference type="NCBI Taxonomy" id="85925"/>
    <lineage>
        <taxon>Bacteria</taxon>
        <taxon>Pseudomonadati</taxon>
        <taxon>Pseudomonadota</taxon>
        <taxon>Gammaproteobacteria</taxon>
        <taxon>Chromatiales</taxon>
        <taxon>Ectothiorhodospiraceae</taxon>
        <taxon>Alkalispirillum</taxon>
    </lineage>
</organism>
<dbReference type="AlphaFoldDB" id="A0A498C8B4"/>
<keyword evidence="3" id="KW-1185">Reference proteome</keyword>
<dbReference type="OrthoDB" id="9805862at2"/>
<sequence>MNAVLTVATKEFRDGLRNRWVLAITVVFALFAVGLAWFGAAAAGHVGFTGVATTVISLATLAVFLIPLIALMLAYDSIVGEDQQGTLLLLLTYPLSRSQLITGKFLGHGAILGLSTLVGFGVAGAVIGVLGEGVNTGQLVMGFGLFIASALLLGWAFIGLAYLISVVVGDKAKAAGLALVVWFLFVLVYDLVLLALLVGTEGGVPSGVFQALLLFNPTDVFRLINLTGFEAAREYAGLASIAGDAYSLTTMFLVLAAWAVAPFLLALCLFRRRTA</sequence>
<feature type="transmembrane region" description="Helical" evidence="1">
    <location>
        <begin position="139"/>
        <end position="164"/>
    </location>
</feature>